<dbReference type="InterPro" id="IPR050138">
    <property type="entry name" value="DHOase/Allantoinase_Hydrolase"/>
</dbReference>
<dbReference type="Proteomes" id="UP000196005">
    <property type="component" value="Chromosome"/>
</dbReference>
<dbReference type="AlphaFoldDB" id="A0A1Y0HN26"/>
<dbReference type="GO" id="GO:0006221">
    <property type="term" value="P:pyrimidine nucleotide biosynthetic process"/>
    <property type="evidence" value="ECO:0007669"/>
    <property type="project" value="UniProtKB-KW"/>
</dbReference>
<feature type="domain" description="Amidohydrolase-related" evidence="2">
    <location>
        <begin position="48"/>
        <end position="406"/>
    </location>
</feature>
<dbReference type="GO" id="GO:0005737">
    <property type="term" value="C:cytoplasm"/>
    <property type="evidence" value="ECO:0007669"/>
    <property type="project" value="TreeGrafter"/>
</dbReference>
<dbReference type="Pfam" id="PF01979">
    <property type="entry name" value="Amidohydro_1"/>
    <property type="match status" value="1"/>
</dbReference>
<dbReference type="EC" id="3.5.2.3" evidence="3"/>
<gene>
    <name evidence="3" type="ORF">Sdiek1_1449</name>
</gene>
<dbReference type="SUPFAM" id="SSF51338">
    <property type="entry name" value="Composite domain of metallo-dependent hydrolases"/>
    <property type="match status" value="1"/>
</dbReference>
<evidence type="ECO:0000313" key="4">
    <source>
        <dbReference type="Proteomes" id="UP000196005"/>
    </source>
</evidence>
<sequence length="410" mass="45109">MLIKNALVHTNEGLIPKDVLIKEGKIVSIAQNITTSLDDEMIDANGLYLLPGLIDLNVRFANSTLNKEHIDKLSSSCLKGGVTTAVVMSDFTPRLDSATLLELVKFKIDQAKINLHMSAPLADEKEDQLHNIATLLNNGAAAILADSHRNANLLRRGMQYAIMKKRPLFVQCYEPNLDDNGLMNDGFSASKMGLSGISKISETAEVAKVSEMAHFYGAKVVLKSLSTKRSLEIAKEHKALKSDLYAEVSIHHLAKNDTSCDGFNTYAKLMPPLREEDERKALVGALKEGMVDILTSAHSPKSILYKDVAFEDAAFGIGSIEEFLTLVYTFLVKNEVIDLGELIRICCVNPAQVLGLEHKGLIQEGFDADLVLFDPKESYEVTNKHSLYFGDTLYGKVKKVIVDGTLLLNQ</sequence>
<dbReference type="KEGG" id="suls:Sdiek1_1449"/>
<dbReference type="SUPFAM" id="SSF51556">
    <property type="entry name" value="Metallo-dependent hydrolases"/>
    <property type="match status" value="1"/>
</dbReference>
<dbReference type="GO" id="GO:0046872">
    <property type="term" value="F:metal ion binding"/>
    <property type="evidence" value="ECO:0007669"/>
    <property type="project" value="InterPro"/>
</dbReference>
<evidence type="ECO:0000259" key="2">
    <source>
        <dbReference type="Pfam" id="PF01979"/>
    </source>
</evidence>
<dbReference type="Gene3D" id="3.20.20.140">
    <property type="entry name" value="Metal-dependent hydrolases"/>
    <property type="match status" value="1"/>
</dbReference>
<dbReference type="InterPro" id="IPR006680">
    <property type="entry name" value="Amidohydro-rel"/>
</dbReference>
<dbReference type="OrthoDB" id="9803027at2"/>
<dbReference type="CDD" id="cd01317">
    <property type="entry name" value="DHOase_IIa"/>
    <property type="match status" value="1"/>
</dbReference>
<dbReference type="GO" id="GO:0006145">
    <property type="term" value="P:purine nucleobase catabolic process"/>
    <property type="evidence" value="ECO:0007669"/>
    <property type="project" value="TreeGrafter"/>
</dbReference>
<dbReference type="PANTHER" id="PTHR43668:SF2">
    <property type="entry name" value="ALLANTOINASE"/>
    <property type="match status" value="1"/>
</dbReference>
<proteinExistence type="predicted"/>
<keyword evidence="4" id="KW-1185">Reference proteome</keyword>
<dbReference type="GO" id="GO:0004038">
    <property type="term" value="F:allantoinase activity"/>
    <property type="evidence" value="ECO:0007669"/>
    <property type="project" value="TreeGrafter"/>
</dbReference>
<dbReference type="EMBL" id="CP021416">
    <property type="protein sequence ID" value="ARU48613.1"/>
    <property type="molecule type" value="Genomic_DNA"/>
</dbReference>
<dbReference type="PANTHER" id="PTHR43668">
    <property type="entry name" value="ALLANTOINASE"/>
    <property type="match status" value="1"/>
</dbReference>
<organism evidence="3 4">
    <name type="scientific">Sulfurospirillum diekertiae</name>
    <dbReference type="NCBI Taxonomy" id="1854492"/>
    <lineage>
        <taxon>Bacteria</taxon>
        <taxon>Pseudomonadati</taxon>
        <taxon>Campylobacterota</taxon>
        <taxon>Epsilonproteobacteria</taxon>
        <taxon>Campylobacterales</taxon>
        <taxon>Sulfurospirillaceae</taxon>
        <taxon>Sulfurospirillum</taxon>
    </lineage>
</organism>
<evidence type="ECO:0000256" key="1">
    <source>
        <dbReference type="ARBA" id="ARBA00022975"/>
    </source>
</evidence>
<protein>
    <submittedName>
        <fullName evidence="3">Dihydroorotase</fullName>
        <ecNumber evidence="3">3.5.2.3</ecNumber>
    </submittedName>
</protein>
<dbReference type="InterPro" id="IPR032466">
    <property type="entry name" value="Metal_Hydrolase"/>
</dbReference>
<evidence type="ECO:0000313" key="3">
    <source>
        <dbReference type="EMBL" id="ARU48613.1"/>
    </source>
</evidence>
<dbReference type="InterPro" id="IPR011059">
    <property type="entry name" value="Metal-dep_hydrolase_composite"/>
</dbReference>
<keyword evidence="1" id="KW-0665">Pyrimidine biosynthesis</keyword>
<keyword evidence="3" id="KW-0378">Hydrolase</keyword>
<accession>A0A1Y0HN26</accession>
<dbReference type="RefSeq" id="WP_087438548.1">
    <property type="nucleotide sequence ID" value="NZ_CP021416.1"/>
</dbReference>
<dbReference type="InterPro" id="IPR004722">
    <property type="entry name" value="DHOase"/>
</dbReference>
<dbReference type="GO" id="GO:0004151">
    <property type="term" value="F:dihydroorotase activity"/>
    <property type="evidence" value="ECO:0007669"/>
    <property type="project" value="UniProtKB-EC"/>
</dbReference>
<name>A0A1Y0HN26_9BACT</name>
<reference evidence="4" key="1">
    <citation type="submission" date="2017-05" db="EMBL/GenBank/DDBJ databases">
        <title>Dechlorination kinetics govern the competition between two new strains of the genus Sulfurospirillum.</title>
        <authorList>
            <person name="Buttet G.F."/>
            <person name="Murray A.M."/>
            <person name="Goris T."/>
            <person name="Burion M."/>
            <person name="Lin B."/>
            <person name="Rolle M."/>
            <person name="Maillard J."/>
        </authorList>
    </citation>
    <scope>NUCLEOTIDE SEQUENCE [LARGE SCALE GENOMIC DNA]</scope>
    <source>
        <strain evidence="4">SL2-1</strain>
    </source>
</reference>